<dbReference type="CDD" id="cd19509">
    <property type="entry name" value="RecA-like_VPS4-like"/>
    <property type="match status" value="1"/>
</dbReference>
<dbReference type="GO" id="GO:0005524">
    <property type="term" value="F:ATP binding"/>
    <property type="evidence" value="ECO:0007669"/>
    <property type="project" value="UniProtKB-KW"/>
</dbReference>
<dbReference type="Proteomes" id="UP000654370">
    <property type="component" value="Unassembled WGS sequence"/>
</dbReference>
<dbReference type="Pfam" id="PF00004">
    <property type="entry name" value="AAA"/>
    <property type="match status" value="1"/>
</dbReference>
<dbReference type="AlphaFoldDB" id="A0A8H7PZA0"/>
<accession>A0A8H7PZA0</accession>
<keyword evidence="12" id="KW-1185">Reference proteome</keyword>
<dbReference type="InterPro" id="IPR027417">
    <property type="entry name" value="P-loop_NTPase"/>
</dbReference>
<keyword evidence="2" id="KW-0493">Microtubule</keyword>
<feature type="domain" description="AAA+ ATPase" evidence="10">
    <location>
        <begin position="201"/>
        <end position="337"/>
    </location>
</feature>
<dbReference type="SUPFAM" id="SSF116846">
    <property type="entry name" value="MIT domain"/>
    <property type="match status" value="1"/>
</dbReference>
<dbReference type="FunFam" id="1.10.8.60:FF:000022">
    <property type="entry name" value="Fidgetin like 1"/>
    <property type="match status" value="1"/>
</dbReference>
<sequence>MSTSRANVSPALKKQRLYHDRAYAHVKNALDLDDSGRLEAALASYQQGEKALKEAIDLVFTPDEWVSAKATEQKMGKNLLQVEQRIAELKEIVNKTAQSPKSNDKSRTGITKAILSSDIAVKSPPQQPMEKKRKIETNAKAKYLKNVDPKLANAILDEILVNGAPVTWDDVVGLTFAKQALREIVILPTLRPELFTGLRAPTKGVLLFGPPGTGKTLLAKAVAHESKATFFAISASSLTSKFVGESEKLVRALFATARELQPSVIFIDEIDSILTERKDTEHEASRRLKTEFLMQFDGVAGNADSKVLVLGATNKPQELDQAALRRFAKRIYIPLPSPEARLGLLNHLLKGQAASISDKEANEIISWTEGYSASDMKELAKDAALGPLRELGDDVLHVGAEAVRPINYRDFVAAQATVRASVSRQSLAAYERWNEQYGKTGI</sequence>
<dbReference type="GO" id="GO:0008568">
    <property type="term" value="F:microtubule severing ATPase activity"/>
    <property type="evidence" value="ECO:0007669"/>
    <property type="project" value="UniProtKB-EC"/>
</dbReference>
<dbReference type="InterPro" id="IPR050304">
    <property type="entry name" value="MT-severing_AAA_ATPase"/>
</dbReference>
<evidence type="ECO:0000256" key="2">
    <source>
        <dbReference type="ARBA" id="ARBA00022701"/>
    </source>
</evidence>
<protein>
    <recommendedName>
        <fullName evidence="8">microtubule-severing ATPase</fullName>
        <ecNumber evidence="8">5.6.1.1</ecNumber>
    </recommendedName>
</protein>
<dbReference type="PANTHER" id="PTHR23074">
    <property type="entry name" value="AAA DOMAIN-CONTAINING"/>
    <property type="match status" value="1"/>
</dbReference>
<dbReference type="Gene3D" id="3.40.50.300">
    <property type="entry name" value="P-loop containing nucleotide triphosphate hydrolases"/>
    <property type="match status" value="1"/>
</dbReference>
<comment type="similarity">
    <text evidence="1 9">Belongs to the AAA ATPase family.</text>
</comment>
<dbReference type="SUPFAM" id="SSF52540">
    <property type="entry name" value="P-loop containing nucleoside triphosphate hydrolases"/>
    <property type="match status" value="1"/>
</dbReference>
<dbReference type="PROSITE" id="PS00674">
    <property type="entry name" value="AAA"/>
    <property type="match status" value="1"/>
</dbReference>
<dbReference type="InterPro" id="IPR003960">
    <property type="entry name" value="ATPase_AAA_CS"/>
</dbReference>
<keyword evidence="3 9" id="KW-0547">Nucleotide-binding</keyword>
<evidence type="ECO:0000256" key="8">
    <source>
        <dbReference type="ARBA" id="ARBA00038871"/>
    </source>
</evidence>
<evidence type="ECO:0000256" key="9">
    <source>
        <dbReference type="RuleBase" id="RU003651"/>
    </source>
</evidence>
<dbReference type="GO" id="GO:0016887">
    <property type="term" value="F:ATP hydrolysis activity"/>
    <property type="evidence" value="ECO:0007669"/>
    <property type="project" value="InterPro"/>
</dbReference>
<name>A0A8H7PZA0_MORIS</name>
<comment type="catalytic activity">
    <reaction evidence="7">
        <text>n ATP + n H2O + a microtubule = n ADP + n phosphate + (n+1) alpha/beta tubulin heterodimers.</text>
        <dbReference type="EC" id="5.6.1.1"/>
    </reaction>
</comment>
<organism evidence="11 12">
    <name type="scientific">Mortierella isabellina</name>
    <name type="common">Filamentous fungus</name>
    <name type="synonym">Umbelopsis isabellina</name>
    <dbReference type="NCBI Taxonomy" id="91625"/>
    <lineage>
        <taxon>Eukaryota</taxon>
        <taxon>Fungi</taxon>
        <taxon>Fungi incertae sedis</taxon>
        <taxon>Mucoromycota</taxon>
        <taxon>Mucoromycotina</taxon>
        <taxon>Umbelopsidomycetes</taxon>
        <taxon>Umbelopsidales</taxon>
        <taxon>Umbelopsidaceae</taxon>
        <taxon>Umbelopsis</taxon>
    </lineage>
</organism>
<keyword evidence="4 9" id="KW-0067">ATP-binding</keyword>
<dbReference type="Gene3D" id="1.10.8.60">
    <property type="match status" value="1"/>
</dbReference>
<dbReference type="SMART" id="SM00382">
    <property type="entry name" value="AAA"/>
    <property type="match status" value="1"/>
</dbReference>
<keyword evidence="6" id="KW-0413">Isomerase</keyword>
<dbReference type="OrthoDB" id="10251136at2759"/>
<evidence type="ECO:0000256" key="7">
    <source>
        <dbReference type="ARBA" id="ARBA00036378"/>
    </source>
</evidence>
<dbReference type="InterPro" id="IPR015415">
    <property type="entry name" value="Spast_Vps4_C"/>
</dbReference>
<dbReference type="PANTHER" id="PTHR23074:SF86">
    <property type="entry name" value="SPASTIN"/>
    <property type="match status" value="1"/>
</dbReference>
<evidence type="ECO:0000256" key="6">
    <source>
        <dbReference type="ARBA" id="ARBA00023235"/>
    </source>
</evidence>
<keyword evidence="5" id="KW-0472">Membrane</keyword>
<dbReference type="Gene3D" id="1.20.58.80">
    <property type="entry name" value="Phosphotransferase system, lactose/cellobiose-type IIA subunit"/>
    <property type="match status" value="1"/>
</dbReference>
<evidence type="ECO:0000256" key="1">
    <source>
        <dbReference type="ARBA" id="ARBA00006914"/>
    </source>
</evidence>
<gene>
    <name evidence="11" type="ORF">INT43_007106</name>
</gene>
<evidence type="ECO:0000256" key="5">
    <source>
        <dbReference type="ARBA" id="ARBA00023136"/>
    </source>
</evidence>
<evidence type="ECO:0000313" key="12">
    <source>
        <dbReference type="Proteomes" id="UP000654370"/>
    </source>
</evidence>
<dbReference type="GO" id="GO:0005874">
    <property type="term" value="C:microtubule"/>
    <property type="evidence" value="ECO:0007669"/>
    <property type="project" value="UniProtKB-KW"/>
</dbReference>
<evidence type="ECO:0000256" key="4">
    <source>
        <dbReference type="ARBA" id="ARBA00022840"/>
    </source>
</evidence>
<dbReference type="InterPro" id="IPR003959">
    <property type="entry name" value="ATPase_AAA_core"/>
</dbReference>
<evidence type="ECO:0000259" key="10">
    <source>
        <dbReference type="SMART" id="SM00382"/>
    </source>
</evidence>
<dbReference type="Pfam" id="PF09336">
    <property type="entry name" value="Vps4_C"/>
    <property type="match status" value="1"/>
</dbReference>
<dbReference type="InterPro" id="IPR003593">
    <property type="entry name" value="AAA+_ATPase"/>
</dbReference>
<evidence type="ECO:0000256" key="3">
    <source>
        <dbReference type="ARBA" id="ARBA00022741"/>
    </source>
</evidence>
<reference evidence="11" key="1">
    <citation type="submission" date="2020-12" db="EMBL/GenBank/DDBJ databases">
        <title>Metabolic potential, ecology and presence of endohyphal bacteria is reflected in genomic diversity of Mucoromycotina.</title>
        <authorList>
            <person name="Muszewska A."/>
            <person name="Okrasinska A."/>
            <person name="Steczkiewicz K."/>
            <person name="Drgas O."/>
            <person name="Orlowska M."/>
            <person name="Perlinska-Lenart U."/>
            <person name="Aleksandrzak-Piekarczyk T."/>
            <person name="Szatraj K."/>
            <person name="Zielenkiewicz U."/>
            <person name="Pilsyk S."/>
            <person name="Malc E."/>
            <person name="Mieczkowski P."/>
            <person name="Kruszewska J.S."/>
            <person name="Biernat P."/>
            <person name="Pawlowska J."/>
        </authorList>
    </citation>
    <scope>NUCLEOTIDE SEQUENCE</scope>
    <source>
        <strain evidence="11">WA0000067209</strain>
    </source>
</reference>
<dbReference type="InterPro" id="IPR036181">
    <property type="entry name" value="MIT_dom_sf"/>
</dbReference>
<evidence type="ECO:0000313" key="11">
    <source>
        <dbReference type="EMBL" id="KAG2182179.1"/>
    </source>
</evidence>
<proteinExistence type="inferred from homology"/>
<dbReference type="EMBL" id="JAEPQZ010000004">
    <property type="protein sequence ID" value="KAG2182179.1"/>
    <property type="molecule type" value="Genomic_DNA"/>
</dbReference>
<dbReference type="FunFam" id="3.40.50.300:FF:000093">
    <property type="entry name" value="Fidgetin-like 1"/>
    <property type="match status" value="1"/>
</dbReference>
<dbReference type="EC" id="5.6.1.1" evidence="8"/>
<comment type="caution">
    <text evidence="11">The sequence shown here is derived from an EMBL/GenBank/DDBJ whole genome shotgun (WGS) entry which is preliminary data.</text>
</comment>